<dbReference type="EMBL" id="DS480447">
    <property type="protein sequence ID" value="EDO15742.1"/>
    <property type="molecule type" value="Genomic_DNA"/>
</dbReference>
<dbReference type="InParanoid" id="A7TPU1"/>
<accession>A7TPU1</accession>
<dbReference type="GeneID" id="5543818"/>
<dbReference type="AlphaFoldDB" id="A7TPU1"/>
<organism evidence="2">
    <name type="scientific">Vanderwaltozyma polyspora (strain ATCC 22028 / DSM 70294 / BCRC 21397 / CBS 2163 / NBRC 10782 / NRRL Y-8283 / UCD 57-17)</name>
    <name type="common">Kluyveromyces polysporus</name>
    <dbReference type="NCBI Taxonomy" id="436907"/>
    <lineage>
        <taxon>Eukaryota</taxon>
        <taxon>Fungi</taxon>
        <taxon>Dikarya</taxon>
        <taxon>Ascomycota</taxon>
        <taxon>Saccharomycotina</taxon>
        <taxon>Saccharomycetes</taxon>
        <taxon>Saccharomycetales</taxon>
        <taxon>Saccharomycetaceae</taxon>
        <taxon>Vanderwaltozyma</taxon>
    </lineage>
</organism>
<dbReference type="PhylomeDB" id="A7TPU1"/>
<dbReference type="RefSeq" id="XP_001643600.1">
    <property type="nucleotide sequence ID" value="XM_001643550.1"/>
</dbReference>
<dbReference type="HOGENOM" id="CLU_294958_0_0_1"/>
<sequence>MKSYFNTSKQNSLKVWDIVDYSKCNRNLSIEEYNPTEVKKILGFYYDGNNRFLYVYCNNCIHICLNRKSIFKIPVHNSIRSVYYFEGYHLLFLENGSIKKLKVLTGDKISFSEFTLQSTMKNEIRFHPTLIVSNGSNLFFSPDEHSIYTIINIEEMRYDCIFELTMGHLVYFNFLKVTGGKTNCNLLVCIFINKYTQSLFVDISRMEEIDFKYGSIRRFEVPSCNLKNLLFNKLNDKVLVLVNSENIWTISSTTCKRWETKGIDNACKLCDNLQIYSQGKTLFSLNVFSENGKLYQTTLNIQGSNENIVPWSVFDTYIGKNYPNDSTLIVQKLHNKKYIIVTASSGIIEYDVNKHSIKYFHGIEFKRANYFDSKTFYIDKISAIQWLISCGSFTNNLGFIEKTELTPSCLPKPFDVITSPYSLEPIRDFWITKKGVIFGYKSGYLAEDGIFNNNQKELLGFSHKGAALIKDSSDIIAYTNISIRNTSSKYFLTLLSNGILELRKYDINKYKIIKSEVYNRFHEGSIITITGVFHNDDLWYAVLEDNVVSVFKNGEQIVQEDFSTSFDIFEIKLIAMTDKISKIIRTILVISTSEGNVVFFSSTLKRSFLDFNSLSKYPYRIIDLGTDSGLVLLNSHSNTYIIDMSKMISYHISPGISSNNIKVAIGVGQMYCLNDMKSIHVYNISDFCLNSTKYVRTPYNFEGWIPIKIFKTAYLDKSVVQLRESTTQSVKLILFDIINMNVIKELILGSQKVINFLIPVWSSENTETAVDNENVFLLCHFKNESPLISVIQVDNQGIKIRTLSKLPSHIYNISYCIDSNVLIGIGFKIIAFKLNIDDHNNFRLKEVQSECHKSKLSGPVMFPVSESGIISIFNSYGDCEIYNRNGQLSSSRLIKELDLLGIVKCVSVKRVQNHPGGIPDRIENALYENNIFAGRVPSIFETKIHCYGRTYYALIDFSNSLNIYVNFENELKLIKRFKIEEEVISIEPIELHPNYYLFSSGKNDKIPKNPIFQICCSNNRIFSVFEL</sequence>
<proteinExistence type="predicted"/>
<dbReference type="OMA" id="MIANIIP"/>
<gene>
    <name evidence="1" type="ORF">Kpol_1073p30</name>
</gene>
<dbReference type="Proteomes" id="UP000000267">
    <property type="component" value="Unassembled WGS sequence"/>
</dbReference>
<dbReference type="KEGG" id="vpo:Kpol_1073p30"/>
<name>A7TPU1_VANPO</name>
<protein>
    <submittedName>
        <fullName evidence="1">Uncharacterized protein</fullName>
    </submittedName>
</protein>
<keyword evidence="2" id="KW-1185">Reference proteome</keyword>
<evidence type="ECO:0000313" key="1">
    <source>
        <dbReference type="EMBL" id="EDO15742.1"/>
    </source>
</evidence>
<evidence type="ECO:0000313" key="2">
    <source>
        <dbReference type="Proteomes" id="UP000000267"/>
    </source>
</evidence>
<reference evidence="1 2" key="1">
    <citation type="journal article" date="2007" name="Proc. Natl. Acad. Sci. U.S.A.">
        <title>Independent sorting-out of thousands of duplicated gene pairs in two yeast species descended from a whole-genome duplication.</title>
        <authorList>
            <person name="Scannell D.R."/>
            <person name="Frank A.C."/>
            <person name="Conant G.C."/>
            <person name="Byrne K.P."/>
            <person name="Woolfit M."/>
            <person name="Wolfe K.H."/>
        </authorList>
    </citation>
    <scope>NUCLEOTIDE SEQUENCE [LARGE SCALE GENOMIC DNA]</scope>
    <source>
        <strain evidence="2">ATCC 22028 / DSM 70294 / BCRC 21397 / CBS 2163 / NBRC 10782 / NRRL Y-8283 / UCD 57-17</strain>
    </source>
</reference>